<proteinExistence type="predicted"/>
<feature type="domain" description="NAD(P)-binding" evidence="1">
    <location>
        <begin position="14"/>
        <end position="201"/>
    </location>
</feature>
<comment type="caution">
    <text evidence="2">The sequence shown here is derived from an EMBL/GenBank/DDBJ whole genome shotgun (WGS) entry which is preliminary data.</text>
</comment>
<name>A0ABP7BIP7_9ACTN</name>
<dbReference type="Gene3D" id="3.40.50.720">
    <property type="entry name" value="NAD(P)-binding Rossmann-like Domain"/>
    <property type="match status" value="1"/>
</dbReference>
<dbReference type="InterPro" id="IPR036291">
    <property type="entry name" value="NAD(P)-bd_dom_sf"/>
</dbReference>
<gene>
    <name evidence="2" type="ORF">GCM10022224_025010</name>
</gene>
<dbReference type="Pfam" id="PF13460">
    <property type="entry name" value="NAD_binding_10"/>
    <property type="match status" value="1"/>
</dbReference>
<reference evidence="3" key="1">
    <citation type="journal article" date="2019" name="Int. J. Syst. Evol. Microbiol.">
        <title>The Global Catalogue of Microorganisms (GCM) 10K type strain sequencing project: providing services to taxonomists for standard genome sequencing and annotation.</title>
        <authorList>
            <consortium name="The Broad Institute Genomics Platform"/>
            <consortium name="The Broad Institute Genome Sequencing Center for Infectious Disease"/>
            <person name="Wu L."/>
            <person name="Ma J."/>
        </authorList>
    </citation>
    <scope>NUCLEOTIDE SEQUENCE [LARGE SCALE GENOMIC DNA]</scope>
    <source>
        <strain evidence="3">JCM 16904</strain>
    </source>
</reference>
<evidence type="ECO:0000313" key="2">
    <source>
        <dbReference type="EMBL" id="GAA3660589.1"/>
    </source>
</evidence>
<dbReference type="RefSeq" id="WP_344876302.1">
    <property type="nucleotide sequence ID" value="NZ_BAAAZP010000044.1"/>
</dbReference>
<evidence type="ECO:0000259" key="1">
    <source>
        <dbReference type="Pfam" id="PF13460"/>
    </source>
</evidence>
<organism evidence="2 3">
    <name type="scientific">Nonomuraea antimicrobica</name>
    <dbReference type="NCBI Taxonomy" id="561173"/>
    <lineage>
        <taxon>Bacteria</taxon>
        <taxon>Bacillati</taxon>
        <taxon>Actinomycetota</taxon>
        <taxon>Actinomycetes</taxon>
        <taxon>Streptosporangiales</taxon>
        <taxon>Streptosporangiaceae</taxon>
        <taxon>Nonomuraea</taxon>
    </lineage>
</organism>
<dbReference type="Gene3D" id="3.90.25.10">
    <property type="entry name" value="UDP-galactose 4-epimerase, domain 1"/>
    <property type="match status" value="1"/>
</dbReference>
<dbReference type="Proteomes" id="UP001500902">
    <property type="component" value="Unassembled WGS sequence"/>
</dbReference>
<dbReference type="PANTHER" id="PTHR43162:SF1">
    <property type="entry name" value="PRESTALK A DIFFERENTIATION PROTEIN A"/>
    <property type="match status" value="1"/>
</dbReference>
<keyword evidence="3" id="KW-1185">Reference proteome</keyword>
<dbReference type="InterPro" id="IPR016040">
    <property type="entry name" value="NAD(P)-bd_dom"/>
</dbReference>
<dbReference type="InterPro" id="IPR051604">
    <property type="entry name" value="Ergot_Alk_Oxidoreductase"/>
</dbReference>
<dbReference type="EMBL" id="BAAAZP010000044">
    <property type="protein sequence ID" value="GAA3660589.1"/>
    <property type="molecule type" value="Genomic_DNA"/>
</dbReference>
<dbReference type="PANTHER" id="PTHR43162">
    <property type="match status" value="1"/>
</dbReference>
<evidence type="ECO:0000313" key="3">
    <source>
        <dbReference type="Proteomes" id="UP001500902"/>
    </source>
</evidence>
<dbReference type="SUPFAM" id="SSF51735">
    <property type="entry name" value="NAD(P)-binding Rossmann-fold domains"/>
    <property type="match status" value="1"/>
</dbReference>
<sequence>MAENELVLVTGAGGGVGGVGRTVTGLLRESGLAVRAMVHHDDDRAAALRALGADVVVGDLTNPADVARAVEGVGRMLFSMSVSPSYLEAAVTVASVARAVGRIEALVAMSQMTVSQMDALSTEESHQQRLHWLSDQVLDWCGLPVVHVRPTVFLDNPLFTTLAARSIADSGTLRLPFGTGRTSPVAADDVARVVAAILRDPGPHLGKVLELTGPRSEPMTAVAQEYARALHRPVTYEDVPAQVWEDDVLSRSGLGPHTEEHIATMARLHRENRYDRSTRTVEQITGRPAQTVEEFVARRAELFDGHR</sequence>
<accession>A0ABP7BIP7</accession>
<protein>
    <recommendedName>
        <fullName evidence="1">NAD(P)-binding domain-containing protein</fullName>
    </recommendedName>
</protein>